<dbReference type="AlphaFoldDB" id="A0AAD8EFZ6"/>
<reference evidence="4" key="1">
    <citation type="journal article" date="2023" name="IScience">
        <title>Live-bearing cockroach genome reveals convergent evolutionary mechanisms linked to viviparity in insects and beyond.</title>
        <authorList>
            <person name="Fouks B."/>
            <person name="Harrison M.C."/>
            <person name="Mikhailova A.A."/>
            <person name="Marchal E."/>
            <person name="English S."/>
            <person name="Carruthers M."/>
            <person name="Jennings E.C."/>
            <person name="Chiamaka E.L."/>
            <person name="Frigard R.A."/>
            <person name="Pippel M."/>
            <person name="Attardo G.M."/>
            <person name="Benoit J.B."/>
            <person name="Bornberg-Bauer E."/>
            <person name="Tobe S.S."/>
        </authorList>
    </citation>
    <scope>NUCLEOTIDE SEQUENCE</scope>
    <source>
        <strain evidence="4">Stay&amp;Tobe</strain>
    </source>
</reference>
<feature type="domain" description="Sphingomyelin phosphodiesterase C-terminal" evidence="3">
    <location>
        <begin position="2"/>
        <end position="103"/>
    </location>
</feature>
<dbReference type="GO" id="GO:0005615">
    <property type="term" value="C:extracellular space"/>
    <property type="evidence" value="ECO:0007669"/>
    <property type="project" value="TreeGrafter"/>
</dbReference>
<dbReference type="EMBL" id="JASPKZ010005274">
    <property type="protein sequence ID" value="KAJ9589135.1"/>
    <property type="molecule type" value="Genomic_DNA"/>
</dbReference>
<dbReference type="Pfam" id="PF19272">
    <property type="entry name" value="ASMase_C"/>
    <property type="match status" value="1"/>
</dbReference>
<keyword evidence="1" id="KW-0378">Hydrolase</keyword>
<dbReference type="GO" id="GO:0008081">
    <property type="term" value="F:phosphoric diester hydrolase activity"/>
    <property type="evidence" value="ECO:0007669"/>
    <property type="project" value="TreeGrafter"/>
</dbReference>
<dbReference type="Proteomes" id="UP001233999">
    <property type="component" value="Unassembled WGS sequence"/>
</dbReference>
<comment type="caution">
    <text evidence="4">The sequence shown here is derived from an EMBL/GenBank/DDBJ whole genome shotgun (WGS) entry which is preliminary data.</text>
</comment>
<evidence type="ECO:0000259" key="3">
    <source>
        <dbReference type="Pfam" id="PF19272"/>
    </source>
</evidence>
<dbReference type="InterPro" id="IPR045473">
    <property type="entry name" value="ASM_C"/>
</dbReference>
<keyword evidence="2" id="KW-0325">Glycoprotein</keyword>
<sequence>VLDYRQYYLDLSTANQRDVAEWQTEYNLSDYYGLREVSALELHKLVENFASPDGTNLFTRYYRANSVRYHQSTSSCDAGCAHTHYCAITRVDYADFRSCLETAASALASEGTNVKSIHCNFLLFSLVLIEKWYIYVNFLPN</sequence>
<evidence type="ECO:0000313" key="4">
    <source>
        <dbReference type="EMBL" id="KAJ9589135.1"/>
    </source>
</evidence>
<evidence type="ECO:0000256" key="2">
    <source>
        <dbReference type="ARBA" id="ARBA00023180"/>
    </source>
</evidence>
<keyword evidence="5" id="KW-1185">Reference proteome</keyword>
<accession>A0AAD8EFZ6</accession>
<organism evidence="4 5">
    <name type="scientific">Diploptera punctata</name>
    <name type="common">Pacific beetle cockroach</name>
    <dbReference type="NCBI Taxonomy" id="6984"/>
    <lineage>
        <taxon>Eukaryota</taxon>
        <taxon>Metazoa</taxon>
        <taxon>Ecdysozoa</taxon>
        <taxon>Arthropoda</taxon>
        <taxon>Hexapoda</taxon>
        <taxon>Insecta</taxon>
        <taxon>Pterygota</taxon>
        <taxon>Neoptera</taxon>
        <taxon>Polyneoptera</taxon>
        <taxon>Dictyoptera</taxon>
        <taxon>Blattodea</taxon>
        <taxon>Blaberoidea</taxon>
        <taxon>Blaberidae</taxon>
        <taxon>Diplopterinae</taxon>
        <taxon>Diploptera</taxon>
    </lineage>
</organism>
<dbReference type="PANTHER" id="PTHR10340">
    <property type="entry name" value="SPHINGOMYELIN PHOSPHODIESTERASE"/>
    <property type="match status" value="1"/>
</dbReference>
<gene>
    <name evidence="4" type="ORF">L9F63_017574</name>
</gene>
<name>A0AAD8EFZ6_DIPPU</name>
<proteinExistence type="predicted"/>
<feature type="non-terminal residue" evidence="4">
    <location>
        <position position="141"/>
    </location>
</feature>
<reference evidence="4" key="2">
    <citation type="submission" date="2023-05" db="EMBL/GenBank/DDBJ databases">
        <authorList>
            <person name="Fouks B."/>
        </authorList>
    </citation>
    <scope>NUCLEOTIDE SEQUENCE</scope>
    <source>
        <strain evidence="4">Stay&amp;Tobe</strain>
        <tissue evidence="4">Testes</tissue>
    </source>
</reference>
<evidence type="ECO:0000256" key="1">
    <source>
        <dbReference type="ARBA" id="ARBA00022801"/>
    </source>
</evidence>
<feature type="non-terminal residue" evidence="4">
    <location>
        <position position="1"/>
    </location>
</feature>
<dbReference type="PANTHER" id="PTHR10340:SF57">
    <property type="entry name" value="METALLOPHOS DOMAIN-CONTAINING PROTEIN"/>
    <property type="match status" value="1"/>
</dbReference>
<evidence type="ECO:0000313" key="5">
    <source>
        <dbReference type="Proteomes" id="UP001233999"/>
    </source>
</evidence>
<protein>
    <recommendedName>
        <fullName evidence="3">Sphingomyelin phosphodiesterase C-terminal domain-containing protein</fullName>
    </recommendedName>
</protein>